<reference evidence="2" key="2">
    <citation type="submission" date="2020-11" db="EMBL/GenBank/DDBJ databases">
        <authorList>
            <person name="McCartney M.A."/>
            <person name="Auch B."/>
            <person name="Kono T."/>
            <person name="Mallez S."/>
            <person name="Becker A."/>
            <person name="Gohl D.M."/>
            <person name="Silverstein K.A.T."/>
            <person name="Koren S."/>
            <person name="Bechman K.B."/>
            <person name="Herman A."/>
            <person name="Abrahante J.E."/>
            <person name="Garbe J."/>
        </authorList>
    </citation>
    <scope>NUCLEOTIDE SEQUENCE</scope>
    <source>
        <strain evidence="2">Duluth1</strain>
        <tissue evidence="2">Whole animal</tissue>
    </source>
</reference>
<dbReference type="EMBL" id="JAIWYP010000003">
    <property type="protein sequence ID" value="KAH3858154.1"/>
    <property type="molecule type" value="Genomic_DNA"/>
</dbReference>
<comment type="caution">
    <text evidence="2">The sequence shown here is derived from an EMBL/GenBank/DDBJ whole genome shotgun (WGS) entry which is preliminary data.</text>
</comment>
<dbReference type="Proteomes" id="UP000828390">
    <property type="component" value="Unassembled WGS sequence"/>
</dbReference>
<protein>
    <submittedName>
        <fullName evidence="2">Uncharacterized protein</fullName>
    </submittedName>
</protein>
<name>A0A9D4LHX3_DREPO</name>
<keyword evidence="3" id="KW-1185">Reference proteome</keyword>
<feature type="compositionally biased region" description="Basic and acidic residues" evidence="1">
    <location>
        <begin position="33"/>
        <end position="42"/>
    </location>
</feature>
<evidence type="ECO:0000256" key="1">
    <source>
        <dbReference type="SAM" id="MobiDB-lite"/>
    </source>
</evidence>
<evidence type="ECO:0000313" key="3">
    <source>
        <dbReference type="Proteomes" id="UP000828390"/>
    </source>
</evidence>
<evidence type="ECO:0000313" key="2">
    <source>
        <dbReference type="EMBL" id="KAH3858154.1"/>
    </source>
</evidence>
<feature type="compositionally biased region" description="Low complexity" evidence="1">
    <location>
        <begin position="1"/>
        <end position="18"/>
    </location>
</feature>
<feature type="compositionally biased region" description="Low complexity" evidence="1">
    <location>
        <begin position="54"/>
        <end position="66"/>
    </location>
</feature>
<accession>A0A9D4LHX3</accession>
<proteinExistence type="predicted"/>
<dbReference type="AlphaFoldDB" id="A0A9D4LHX3"/>
<organism evidence="2 3">
    <name type="scientific">Dreissena polymorpha</name>
    <name type="common">Zebra mussel</name>
    <name type="synonym">Mytilus polymorpha</name>
    <dbReference type="NCBI Taxonomy" id="45954"/>
    <lineage>
        <taxon>Eukaryota</taxon>
        <taxon>Metazoa</taxon>
        <taxon>Spiralia</taxon>
        <taxon>Lophotrochozoa</taxon>
        <taxon>Mollusca</taxon>
        <taxon>Bivalvia</taxon>
        <taxon>Autobranchia</taxon>
        <taxon>Heteroconchia</taxon>
        <taxon>Euheterodonta</taxon>
        <taxon>Imparidentia</taxon>
        <taxon>Neoheterodontei</taxon>
        <taxon>Myida</taxon>
        <taxon>Dreissenoidea</taxon>
        <taxon>Dreissenidae</taxon>
        <taxon>Dreissena</taxon>
    </lineage>
</organism>
<gene>
    <name evidence="2" type="ORF">DPMN_100774</name>
</gene>
<sequence>MCQVSVSSLSSHIHPLSPAADPGVYRPDPLHAVPDDVRDAHCHVPPAAGGGQSTRGRTPSPGTGTPQTVPASRYASG</sequence>
<feature type="region of interest" description="Disordered" evidence="1">
    <location>
        <begin position="1"/>
        <end position="77"/>
    </location>
</feature>
<reference evidence="2" key="1">
    <citation type="journal article" date="2019" name="bioRxiv">
        <title>The Genome of the Zebra Mussel, Dreissena polymorpha: A Resource for Invasive Species Research.</title>
        <authorList>
            <person name="McCartney M.A."/>
            <person name="Auch B."/>
            <person name="Kono T."/>
            <person name="Mallez S."/>
            <person name="Zhang Y."/>
            <person name="Obille A."/>
            <person name="Becker A."/>
            <person name="Abrahante J.E."/>
            <person name="Garbe J."/>
            <person name="Badalamenti J.P."/>
            <person name="Herman A."/>
            <person name="Mangelson H."/>
            <person name="Liachko I."/>
            <person name="Sullivan S."/>
            <person name="Sone E.D."/>
            <person name="Koren S."/>
            <person name="Silverstein K.A.T."/>
            <person name="Beckman K.B."/>
            <person name="Gohl D.M."/>
        </authorList>
    </citation>
    <scope>NUCLEOTIDE SEQUENCE</scope>
    <source>
        <strain evidence="2">Duluth1</strain>
        <tissue evidence="2">Whole animal</tissue>
    </source>
</reference>